<evidence type="ECO:0000313" key="5">
    <source>
        <dbReference type="RefSeq" id="XP_002734793.1"/>
    </source>
</evidence>
<evidence type="ECO:0000256" key="3">
    <source>
        <dbReference type="SAM" id="MobiDB-lite"/>
    </source>
</evidence>
<feature type="compositionally biased region" description="Basic and acidic residues" evidence="3">
    <location>
        <begin position="44"/>
        <end position="66"/>
    </location>
</feature>
<gene>
    <name evidence="5" type="primary">LOC100375128</name>
</gene>
<feature type="region of interest" description="Disordered" evidence="3">
    <location>
        <begin position="1136"/>
        <end position="1160"/>
    </location>
</feature>
<dbReference type="InterPro" id="IPR055315">
    <property type="entry name" value="Cramped-like"/>
</dbReference>
<feature type="region of interest" description="Disordered" evidence="3">
    <location>
        <begin position="801"/>
        <end position="821"/>
    </location>
</feature>
<feature type="compositionally biased region" description="Basic and acidic residues" evidence="3">
    <location>
        <begin position="103"/>
        <end position="112"/>
    </location>
</feature>
<feature type="compositionally biased region" description="Polar residues" evidence="3">
    <location>
        <begin position="13"/>
        <end position="27"/>
    </location>
</feature>
<feature type="compositionally biased region" description="Low complexity" evidence="3">
    <location>
        <begin position="617"/>
        <end position="640"/>
    </location>
</feature>
<feature type="region of interest" description="Disordered" evidence="3">
    <location>
        <begin position="464"/>
        <end position="507"/>
    </location>
</feature>
<dbReference type="RefSeq" id="XP_002734793.1">
    <property type="nucleotide sequence ID" value="XM_002734747.2"/>
</dbReference>
<accession>A0ABM0GQ09</accession>
<dbReference type="PANTHER" id="PTHR21677">
    <property type="entry name" value="CRAMPED PROTEIN"/>
    <property type="match status" value="1"/>
</dbReference>
<keyword evidence="2" id="KW-0539">Nucleus</keyword>
<proteinExistence type="predicted"/>
<organism evidence="4 5">
    <name type="scientific">Saccoglossus kowalevskii</name>
    <name type="common">Acorn worm</name>
    <dbReference type="NCBI Taxonomy" id="10224"/>
    <lineage>
        <taxon>Eukaryota</taxon>
        <taxon>Metazoa</taxon>
        <taxon>Hemichordata</taxon>
        <taxon>Enteropneusta</taxon>
        <taxon>Harrimaniidae</taxon>
        <taxon>Saccoglossus</taxon>
    </lineage>
</organism>
<dbReference type="Gene3D" id="1.10.10.60">
    <property type="entry name" value="Homeodomain-like"/>
    <property type="match status" value="1"/>
</dbReference>
<dbReference type="PANTHER" id="PTHR21677:SF1">
    <property type="entry name" value="PROTEIN CRAMPED-LIKE"/>
    <property type="match status" value="1"/>
</dbReference>
<feature type="compositionally biased region" description="Basic and acidic residues" evidence="3">
    <location>
        <begin position="496"/>
        <end position="507"/>
    </location>
</feature>
<keyword evidence="4" id="KW-1185">Reference proteome</keyword>
<evidence type="ECO:0000256" key="2">
    <source>
        <dbReference type="ARBA" id="ARBA00023242"/>
    </source>
</evidence>
<feature type="compositionally biased region" description="Basic and acidic residues" evidence="3">
    <location>
        <begin position="1138"/>
        <end position="1160"/>
    </location>
</feature>
<feature type="region of interest" description="Disordered" evidence="3">
    <location>
        <begin position="611"/>
        <end position="662"/>
    </location>
</feature>
<name>A0ABM0GQ09_SACKO</name>
<keyword evidence="1" id="KW-0238">DNA-binding</keyword>
<sequence length="1170" mass="127796">MVKRKKGQPCAASVNSSQDGMTTSVTERVTEEQGNKNLIVDDSVENKAHKCESKGKRDGSETTKDQGEEESLPQYKHPVLRSSVRPHKRFKKDQTPPPMQPKLPEKPVKQEPKAVKKRWEAWTVQDKNFFFEALFEHGKDFEAIQKYMEVRHKKRGDPPNLIKNKDQVRHLYYRTWHKIFKYLTPNKEMKKTHQELYGLINYGELRKKVGGGLNEKIGQKLNELITTGCTLIRHKGRNLRIKMPICKALKRLNSSEGVEEDEPTKLPMKVLIELQPCSNAAWSTIQSMAQNPRLRITVPLKKEIGSLLGFLQEKWTPHRQKLLKSLRPFLQEEPHAMLRLRLPENADIKPLNELKGKYMHSNCKTPFHFVIPETGKYGKAGTLSSSPRISGKSKSQIAKNNKAMSAALSKCVTKDTLLGDAKGDKMCEICRKIKTVNNNVFKGRDKKEKVCCCALPTASKTEKMEISNHRRKNSSSIEDHVTGDVTPIDIEEMSGDNDRTSNKETNKTDIAAKLSEECKLRQGITLRNCDGLTFTEIYAMLGMPDKIRFEYDWKKEEPPKEATEGTSGVEMCGIESTEHRSAVGEKAETCELVKTLQRLIFLADSELSEITKPKQGSSSNTSPSRSSASFAASTPPSKSTIAGVKTSATNKSPKENTKISANKAAQRANINASSLIAGSDNCSDIVRSATIGDQDKEVFVVPTTLPATKKISPATSSQQDKAFMAQLQSINKEPNIFLPRYKKRTRGRKPLVVQRTLLPRPSQNPTRHMMSLSIVQNSTSAGTGSFTPILPSQLGVLASTATPSNTNRSKPRNIAPLTSGNTTTTNTINTVNTIAIAAKVAGVPGHTSPIGSPLQLTNMGSPSSLPQVMGPGLTVNGVSTDLMTMAVTSCGTQPQPADMGTMQISHIGGASTSVTTNTDPLITSGSPTKTGSVPISAALSINTTGTSSENTNHLLVSPPNISSLLDISLPPPDGAMLSTSAESLINMGIATTGIHSFAGQLNTPVSTTNAVHSSYLTTPPSPKEQLGIASPIMSPSTSPFKLSLSTPEQQWLNGERDDISFSSILASIESPEKKDRGNHSLVGAQPPSLVNEYSRDSLMAKHAADVDTTLQYMMNENSIDYISKFADLAAQISAAPETPKKPSFDLNRTGEDDSSGSKDETFVVKALDKL</sequence>
<dbReference type="Proteomes" id="UP000694865">
    <property type="component" value="Unplaced"/>
</dbReference>
<evidence type="ECO:0000256" key="1">
    <source>
        <dbReference type="ARBA" id="ARBA00023125"/>
    </source>
</evidence>
<feature type="region of interest" description="Disordered" evidence="3">
    <location>
        <begin position="1"/>
        <end position="112"/>
    </location>
</feature>
<evidence type="ECO:0000313" key="4">
    <source>
        <dbReference type="Proteomes" id="UP000694865"/>
    </source>
</evidence>
<reference evidence="5" key="1">
    <citation type="submission" date="2025-08" db="UniProtKB">
        <authorList>
            <consortium name="RefSeq"/>
        </authorList>
    </citation>
    <scope>IDENTIFICATION</scope>
    <source>
        <tissue evidence="5">Testes</tissue>
    </source>
</reference>
<dbReference type="GeneID" id="100375128"/>
<protein>
    <submittedName>
        <fullName evidence="5">Protein cramped-like</fullName>
    </submittedName>
</protein>